<dbReference type="PROSITE" id="PS50977">
    <property type="entry name" value="HTH_TETR_2"/>
    <property type="match status" value="1"/>
</dbReference>
<dbReference type="InterPro" id="IPR009057">
    <property type="entry name" value="Homeodomain-like_sf"/>
</dbReference>
<reference evidence="6 7" key="1">
    <citation type="submission" date="2015-03" db="EMBL/GenBank/DDBJ databases">
        <authorList>
            <person name="Murphy D."/>
        </authorList>
    </citation>
    <scope>NUCLEOTIDE SEQUENCE [LARGE SCALE GENOMIC DNA]</scope>
    <source>
        <strain evidence="6 7">PAP088</strain>
    </source>
</reference>
<evidence type="ECO:0000256" key="2">
    <source>
        <dbReference type="ARBA" id="ARBA00023125"/>
    </source>
</evidence>
<dbReference type="GO" id="GO:0003700">
    <property type="term" value="F:DNA-binding transcription factor activity"/>
    <property type="evidence" value="ECO:0007669"/>
    <property type="project" value="TreeGrafter"/>
</dbReference>
<dbReference type="EMBL" id="CSWP01000005">
    <property type="protein sequence ID" value="CPV55264.1"/>
    <property type="molecule type" value="Genomic_DNA"/>
</dbReference>
<organism evidence="6 7">
    <name type="scientific">Mycobacteroides abscessus</name>
    <dbReference type="NCBI Taxonomy" id="36809"/>
    <lineage>
        <taxon>Bacteria</taxon>
        <taxon>Bacillati</taxon>
        <taxon>Actinomycetota</taxon>
        <taxon>Actinomycetes</taxon>
        <taxon>Mycobacteriales</taxon>
        <taxon>Mycobacteriaceae</taxon>
        <taxon>Mycobacteroides</taxon>
    </lineage>
</organism>
<dbReference type="PANTHER" id="PTHR30055:SF234">
    <property type="entry name" value="HTH-TYPE TRANSCRIPTIONAL REGULATOR BETI"/>
    <property type="match status" value="1"/>
</dbReference>
<keyword evidence="1" id="KW-0805">Transcription regulation</keyword>
<dbReference type="InterPro" id="IPR050109">
    <property type="entry name" value="HTH-type_TetR-like_transc_reg"/>
</dbReference>
<dbReference type="SUPFAM" id="SSF46689">
    <property type="entry name" value="Homeodomain-like"/>
    <property type="match status" value="1"/>
</dbReference>
<keyword evidence="3" id="KW-0804">Transcription</keyword>
<feature type="domain" description="HTH tetR-type" evidence="5">
    <location>
        <begin position="46"/>
        <end position="106"/>
    </location>
</feature>
<protein>
    <submittedName>
        <fullName evidence="6">Putative transcriptional regulator, TetR family</fullName>
    </submittedName>
</protein>
<sequence length="235" mass="25043">MTDVLPGRDALTSASAPARLPGVTRPDALRAGGSSHRVPYAEAARALLRESVLDALGDLLRQRDWSAVTMSDVSRRAGVSRQTLYNEFGSRQGLAQGYALRLAHRLVDAVGDAIYANVGDIHGALHSGFANFFAESAADPMVISLLTGEAKPELMRIVTVDSALIVVPASARLTESFMNSWVAASQEDASILARSIVRLAISYVSMPPESDHDVALDMARLLSPFVETNALADKA</sequence>
<proteinExistence type="predicted"/>
<evidence type="ECO:0000313" key="7">
    <source>
        <dbReference type="Proteomes" id="UP000045782"/>
    </source>
</evidence>
<dbReference type="InterPro" id="IPR001647">
    <property type="entry name" value="HTH_TetR"/>
</dbReference>
<evidence type="ECO:0000256" key="3">
    <source>
        <dbReference type="ARBA" id="ARBA00023163"/>
    </source>
</evidence>
<dbReference type="Pfam" id="PF00440">
    <property type="entry name" value="TetR_N"/>
    <property type="match status" value="1"/>
</dbReference>
<feature type="DNA-binding region" description="H-T-H motif" evidence="4">
    <location>
        <begin position="69"/>
        <end position="88"/>
    </location>
</feature>
<dbReference type="PANTHER" id="PTHR30055">
    <property type="entry name" value="HTH-TYPE TRANSCRIPTIONAL REGULATOR RUTR"/>
    <property type="match status" value="1"/>
</dbReference>
<dbReference type="GO" id="GO:0000976">
    <property type="term" value="F:transcription cis-regulatory region binding"/>
    <property type="evidence" value="ECO:0007669"/>
    <property type="project" value="TreeGrafter"/>
</dbReference>
<dbReference type="Pfam" id="PF18556">
    <property type="entry name" value="TetR_C_35"/>
    <property type="match status" value="1"/>
</dbReference>
<keyword evidence="2 4" id="KW-0238">DNA-binding</keyword>
<dbReference type="Gene3D" id="1.10.357.10">
    <property type="entry name" value="Tetracycline Repressor, domain 2"/>
    <property type="match status" value="1"/>
</dbReference>
<dbReference type="InterPro" id="IPR040611">
    <property type="entry name" value="AlkX_C"/>
</dbReference>
<dbReference type="Proteomes" id="UP000045782">
    <property type="component" value="Unassembled WGS sequence"/>
</dbReference>
<evidence type="ECO:0000256" key="1">
    <source>
        <dbReference type="ARBA" id="ARBA00023015"/>
    </source>
</evidence>
<evidence type="ECO:0000259" key="5">
    <source>
        <dbReference type="PROSITE" id="PS50977"/>
    </source>
</evidence>
<evidence type="ECO:0000313" key="6">
    <source>
        <dbReference type="EMBL" id="CPV55264.1"/>
    </source>
</evidence>
<dbReference type="AlphaFoldDB" id="A0A0U0Z0Q0"/>
<gene>
    <name evidence="6" type="ORF">ERS075579_02661</name>
</gene>
<name>A0A0U0Z0Q0_9MYCO</name>
<dbReference type="RefSeq" id="WP_005056268.1">
    <property type="nucleotide sequence ID" value="NZ_JAMLBO010000030.1"/>
</dbReference>
<evidence type="ECO:0000256" key="4">
    <source>
        <dbReference type="PROSITE-ProRule" id="PRU00335"/>
    </source>
</evidence>
<accession>A0A0U0Z0Q0</accession>